<dbReference type="GO" id="GO:0004867">
    <property type="term" value="F:serine-type endopeptidase inhibitor activity"/>
    <property type="evidence" value="ECO:0007669"/>
    <property type="project" value="InterPro"/>
</dbReference>
<keyword evidence="4" id="KW-1185">Reference proteome</keyword>
<dbReference type="InterPro" id="IPR042185">
    <property type="entry name" value="Serpin_sf_2"/>
</dbReference>
<dbReference type="Pfam" id="PF00079">
    <property type="entry name" value="Serpin"/>
    <property type="match status" value="1"/>
</dbReference>
<dbReference type="PROSITE" id="PS00284">
    <property type="entry name" value="SERPIN"/>
    <property type="match status" value="1"/>
</dbReference>
<dbReference type="Proteomes" id="UP000887565">
    <property type="component" value="Unplaced"/>
</dbReference>
<accession>A0A915I1I2</accession>
<evidence type="ECO:0000256" key="2">
    <source>
        <dbReference type="RuleBase" id="RU000411"/>
    </source>
</evidence>
<dbReference type="InterPro" id="IPR042178">
    <property type="entry name" value="Serpin_sf_1"/>
</dbReference>
<dbReference type="InterPro" id="IPR036186">
    <property type="entry name" value="Serpin_sf"/>
</dbReference>
<dbReference type="SMART" id="SM00093">
    <property type="entry name" value="SERPIN"/>
    <property type="match status" value="1"/>
</dbReference>
<dbReference type="InterPro" id="IPR023796">
    <property type="entry name" value="Serpin_dom"/>
</dbReference>
<evidence type="ECO:0000256" key="1">
    <source>
        <dbReference type="ARBA" id="ARBA00009500"/>
    </source>
</evidence>
<sequence>MDFPHPVLAAGNYEFALKLVKYLSLTTAENSNLCFSPSSISLVLAMCQYGARGETKRRMNEILFNDPDLNEEKISEWIGETLNLETGSDEFSTLKFANRIYVNANFRLKNRFVEKVFKEFKSEALNVDFSKNGNRTTEEINAWVEEMTNRRIKNLLSKNQLTAQTSILLINALYFKSYWFDEFHVENTTKKNFYPSPDDQVQEIDMMHMKSIKMYNENDLVQLLTLNYACSFSAEMVIILPREKFGLKKVVDKLNGSTLRRWISEARKKEVQIQLPKFKVLQSFNLNECLQKLGLAEIFTEAADFSAMVDDGSKVKISDVIHKSFIEDIFYKMFVSKEDPKIFKADHPFLFVLLAGHSTILFIGQFCGRTQYNTE</sequence>
<protein>
    <submittedName>
        <fullName evidence="5">Serpin domain-containing protein</fullName>
    </submittedName>
</protein>
<dbReference type="InterPro" id="IPR023795">
    <property type="entry name" value="Serpin_CS"/>
</dbReference>
<dbReference type="OMA" id="RRIEINM"/>
<dbReference type="SUPFAM" id="SSF56574">
    <property type="entry name" value="Serpins"/>
    <property type="match status" value="1"/>
</dbReference>
<dbReference type="AlphaFoldDB" id="A0A915I1I2"/>
<dbReference type="WBParaSite" id="nRc.2.0.1.t07327-RA">
    <property type="protein sequence ID" value="nRc.2.0.1.t07327-RA"/>
    <property type="gene ID" value="nRc.2.0.1.g07327"/>
</dbReference>
<dbReference type="CDD" id="cd00172">
    <property type="entry name" value="serpin"/>
    <property type="match status" value="1"/>
</dbReference>
<comment type="similarity">
    <text evidence="1 2">Belongs to the serpin family.</text>
</comment>
<dbReference type="Gene3D" id="3.30.497.10">
    <property type="entry name" value="Antithrombin, subunit I, domain 2"/>
    <property type="match status" value="1"/>
</dbReference>
<dbReference type="Gene3D" id="2.30.39.10">
    <property type="entry name" value="Alpha-1-antitrypsin, domain 1"/>
    <property type="match status" value="1"/>
</dbReference>
<dbReference type="PANTHER" id="PTHR11461">
    <property type="entry name" value="SERINE PROTEASE INHIBITOR, SERPIN"/>
    <property type="match status" value="1"/>
</dbReference>
<name>A0A915I1I2_ROMCU</name>
<evidence type="ECO:0000313" key="4">
    <source>
        <dbReference type="Proteomes" id="UP000887565"/>
    </source>
</evidence>
<organism evidence="4 5">
    <name type="scientific">Romanomermis culicivorax</name>
    <name type="common">Nematode worm</name>
    <dbReference type="NCBI Taxonomy" id="13658"/>
    <lineage>
        <taxon>Eukaryota</taxon>
        <taxon>Metazoa</taxon>
        <taxon>Ecdysozoa</taxon>
        <taxon>Nematoda</taxon>
        <taxon>Enoplea</taxon>
        <taxon>Dorylaimia</taxon>
        <taxon>Mermithida</taxon>
        <taxon>Mermithoidea</taxon>
        <taxon>Mermithidae</taxon>
        <taxon>Romanomermis</taxon>
    </lineage>
</organism>
<evidence type="ECO:0000313" key="5">
    <source>
        <dbReference type="WBParaSite" id="nRc.2.0.1.t07327-RA"/>
    </source>
</evidence>
<evidence type="ECO:0000259" key="3">
    <source>
        <dbReference type="SMART" id="SM00093"/>
    </source>
</evidence>
<dbReference type="PANTHER" id="PTHR11461:SF211">
    <property type="entry name" value="GH10112P-RELATED"/>
    <property type="match status" value="1"/>
</dbReference>
<dbReference type="InterPro" id="IPR000215">
    <property type="entry name" value="Serpin_fam"/>
</dbReference>
<proteinExistence type="inferred from homology"/>
<dbReference type="GO" id="GO:0005615">
    <property type="term" value="C:extracellular space"/>
    <property type="evidence" value="ECO:0007669"/>
    <property type="project" value="InterPro"/>
</dbReference>
<reference evidence="5" key="1">
    <citation type="submission" date="2022-11" db="UniProtKB">
        <authorList>
            <consortium name="WormBaseParasite"/>
        </authorList>
    </citation>
    <scope>IDENTIFICATION</scope>
</reference>
<feature type="domain" description="Serpin" evidence="3">
    <location>
        <begin position="17"/>
        <end position="369"/>
    </location>
</feature>